<dbReference type="RefSeq" id="WP_231320992.1">
    <property type="nucleotide sequence ID" value="NZ_CP088156.1"/>
</dbReference>
<reference evidence="2" key="1">
    <citation type="journal article" date="2024" name="Antonie Van Leeuwenhoek">
        <title>Bradyrhizobium ontarionense sp. nov., a novel bacterial symbiont isolated from Aeschynomene indica (Indian jointvetch), harbours photosynthesis, nitrogen fixation and nitrous oxide (N2O) reductase genes.</title>
        <authorList>
            <person name="Bromfield E.S.P."/>
            <person name="Cloutier S."/>
        </authorList>
    </citation>
    <scope>NUCLEOTIDE SEQUENCE</scope>
    <source>
        <strain evidence="2">A19</strain>
    </source>
</reference>
<evidence type="ECO:0000313" key="3">
    <source>
        <dbReference type="Proteomes" id="UP001431010"/>
    </source>
</evidence>
<keyword evidence="3" id="KW-1185">Reference proteome</keyword>
<dbReference type="Proteomes" id="UP001431010">
    <property type="component" value="Chromosome"/>
</dbReference>
<protein>
    <submittedName>
        <fullName evidence="2">Uncharacterized protein</fullName>
    </submittedName>
</protein>
<gene>
    <name evidence="2" type="ORF">LQG66_35785</name>
</gene>
<feature type="region of interest" description="Disordered" evidence="1">
    <location>
        <begin position="456"/>
        <end position="511"/>
    </location>
</feature>
<name>A0ABY3RCK8_9BRAD</name>
<proteinExistence type="predicted"/>
<feature type="compositionally biased region" description="Low complexity" evidence="1">
    <location>
        <begin position="473"/>
        <end position="484"/>
    </location>
</feature>
<organism evidence="2 3">
    <name type="scientific">Bradyrhizobium ontarionense</name>
    <dbReference type="NCBI Taxonomy" id="2898149"/>
    <lineage>
        <taxon>Bacteria</taxon>
        <taxon>Pseudomonadati</taxon>
        <taxon>Pseudomonadota</taxon>
        <taxon>Alphaproteobacteria</taxon>
        <taxon>Hyphomicrobiales</taxon>
        <taxon>Nitrobacteraceae</taxon>
        <taxon>Bradyrhizobium</taxon>
    </lineage>
</organism>
<evidence type="ECO:0000313" key="2">
    <source>
        <dbReference type="EMBL" id="UFZ04488.1"/>
    </source>
</evidence>
<evidence type="ECO:0000256" key="1">
    <source>
        <dbReference type="SAM" id="MobiDB-lite"/>
    </source>
</evidence>
<dbReference type="EMBL" id="CP088156">
    <property type="protein sequence ID" value="UFZ04488.1"/>
    <property type="molecule type" value="Genomic_DNA"/>
</dbReference>
<sequence>MVDEVFALSPISARAAQPNEADYEAIRDAFMETSRGRWFLGEYAKRNRNADTSMVLDAVARIEHALASQRQQQQELDRADSKALPEALAAIRAAVEDAALAAASAVDGLALEKNLAPARKGTRIIKEISWRWREIGADSRICDLIDSQLTSIEAACEQLASTDPKAALLTAFEIIKARLSEFDGGDATVPSATDEVVPSGETTAQTAHVVVPAEVADNPAAPADVVHPAELPEATATTIPLVAAVAAIEALDAQSAPGEMIVTAAVVEAAAAETYAATIAQPTSPIAPTDIAAAPVTEVLIEVETQVVAVANLDEVAAAEAQDRAILDLVAAEMGAPETTEDEGFSRARTLGFDIEEPTSVDDDIVASFGDPAPSEPELALATAEAPAAKAALEPAAPSVAPIAAPIAPVPTPIETSFAGGALAAVAVALAAERTPPPPPPVDAAPRRQAQAAATAVSSTTAQAMPRPAYEPSLGSTLLSNGLLQRPQVPANDPLSPIRRMSQPEKIAFFS</sequence>
<accession>A0ABY3RCK8</accession>